<dbReference type="InterPro" id="IPR009057">
    <property type="entry name" value="Homeodomain-like_sf"/>
</dbReference>
<dbReference type="PROSITE" id="PS50977">
    <property type="entry name" value="HTH_TETR_2"/>
    <property type="match status" value="1"/>
</dbReference>
<protein>
    <submittedName>
        <fullName evidence="6">AcrR family transcriptional regulator</fullName>
    </submittedName>
</protein>
<dbReference type="SUPFAM" id="SSF46689">
    <property type="entry name" value="Homeodomain-like"/>
    <property type="match status" value="1"/>
</dbReference>
<dbReference type="SUPFAM" id="SSF48498">
    <property type="entry name" value="Tetracyclin repressor-like, C-terminal domain"/>
    <property type="match status" value="1"/>
</dbReference>
<evidence type="ECO:0000313" key="6">
    <source>
        <dbReference type="EMBL" id="MDQ0505209.1"/>
    </source>
</evidence>
<dbReference type="Gene3D" id="1.10.357.10">
    <property type="entry name" value="Tetracycline Repressor, domain 2"/>
    <property type="match status" value="1"/>
</dbReference>
<dbReference type="InterPro" id="IPR001647">
    <property type="entry name" value="HTH_TetR"/>
</dbReference>
<gene>
    <name evidence="6" type="ORF">QOZ94_002005</name>
</gene>
<accession>A0ABU0LDI4</accession>
<keyword evidence="3" id="KW-0804">Transcription</keyword>
<dbReference type="PRINTS" id="PR00455">
    <property type="entry name" value="HTHTETR"/>
</dbReference>
<evidence type="ECO:0000256" key="1">
    <source>
        <dbReference type="ARBA" id="ARBA00023015"/>
    </source>
</evidence>
<dbReference type="EMBL" id="JAUSVY010000004">
    <property type="protein sequence ID" value="MDQ0505209.1"/>
    <property type="molecule type" value="Genomic_DNA"/>
</dbReference>
<sequence>MSDNESPSPRLRRKEDARAHILQAARRIVLDEGFAALTMRRIAAEVGYSPAALYLHFESREAIARELGGAGMRSLHGRLARAAETVDPLARISALGAAYVAFAREEPETYRLIFMEPGFAASALGGEDEAGAAAFALLAGAFAELAAAGRLRAAADPAALATGLWVLLHGIASLKMTCSAFLATPEEPLLASMLDSLLNGVLRRVDQP</sequence>
<evidence type="ECO:0000259" key="5">
    <source>
        <dbReference type="PROSITE" id="PS50977"/>
    </source>
</evidence>
<dbReference type="InterPro" id="IPR025996">
    <property type="entry name" value="MT1864/Rv1816-like_C"/>
</dbReference>
<feature type="domain" description="HTH tetR-type" evidence="5">
    <location>
        <begin position="15"/>
        <end position="75"/>
    </location>
</feature>
<name>A0ABU0LDI4_XANAG</name>
<evidence type="ECO:0000256" key="2">
    <source>
        <dbReference type="ARBA" id="ARBA00023125"/>
    </source>
</evidence>
<evidence type="ECO:0000256" key="4">
    <source>
        <dbReference type="PROSITE-ProRule" id="PRU00335"/>
    </source>
</evidence>
<feature type="DNA-binding region" description="H-T-H motif" evidence="4">
    <location>
        <begin position="38"/>
        <end position="57"/>
    </location>
</feature>
<comment type="caution">
    <text evidence="6">The sequence shown here is derived from an EMBL/GenBank/DDBJ whole genome shotgun (WGS) entry which is preliminary data.</text>
</comment>
<keyword evidence="7" id="KW-1185">Reference proteome</keyword>
<keyword evidence="2 4" id="KW-0238">DNA-binding</keyword>
<dbReference type="RefSeq" id="WP_237344389.1">
    <property type="nucleotide sequence ID" value="NZ_JABWGX010000004.1"/>
</dbReference>
<dbReference type="PANTHER" id="PTHR30055:SF220">
    <property type="entry name" value="TETR-FAMILY REGULATORY PROTEIN"/>
    <property type="match status" value="1"/>
</dbReference>
<keyword evidence="1" id="KW-0805">Transcription regulation</keyword>
<dbReference type="Pfam" id="PF13305">
    <property type="entry name" value="TetR_C_33"/>
    <property type="match status" value="1"/>
</dbReference>
<dbReference type="InterPro" id="IPR050109">
    <property type="entry name" value="HTH-type_TetR-like_transc_reg"/>
</dbReference>
<dbReference type="Pfam" id="PF00440">
    <property type="entry name" value="TetR_N"/>
    <property type="match status" value="1"/>
</dbReference>
<proteinExistence type="predicted"/>
<dbReference type="InterPro" id="IPR036271">
    <property type="entry name" value="Tet_transcr_reg_TetR-rel_C_sf"/>
</dbReference>
<evidence type="ECO:0000313" key="7">
    <source>
        <dbReference type="Proteomes" id="UP001241747"/>
    </source>
</evidence>
<dbReference type="Proteomes" id="UP001241747">
    <property type="component" value="Unassembled WGS sequence"/>
</dbReference>
<reference evidence="6 7" key="1">
    <citation type="submission" date="2023-07" db="EMBL/GenBank/DDBJ databases">
        <title>Genomic Encyclopedia of Type Strains, Phase IV (KMG-IV): sequencing the most valuable type-strain genomes for metagenomic binning, comparative biology and taxonomic classification.</title>
        <authorList>
            <person name="Goeker M."/>
        </authorList>
    </citation>
    <scope>NUCLEOTIDE SEQUENCE [LARGE SCALE GENOMIC DNA]</scope>
    <source>
        <strain evidence="6 7">DSM 3770</strain>
    </source>
</reference>
<evidence type="ECO:0000256" key="3">
    <source>
        <dbReference type="ARBA" id="ARBA00023163"/>
    </source>
</evidence>
<dbReference type="PANTHER" id="PTHR30055">
    <property type="entry name" value="HTH-TYPE TRANSCRIPTIONAL REGULATOR RUTR"/>
    <property type="match status" value="1"/>
</dbReference>
<organism evidence="6 7">
    <name type="scientific">Xanthobacter agilis</name>
    <dbReference type="NCBI Taxonomy" id="47492"/>
    <lineage>
        <taxon>Bacteria</taxon>
        <taxon>Pseudomonadati</taxon>
        <taxon>Pseudomonadota</taxon>
        <taxon>Alphaproteobacteria</taxon>
        <taxon>Hyphomicrobiales</taxon>
        <taxon>Xanthobacteraceae</taxon>
        <taxon>Xanthobacter</taxon>
    </lineage>
</organism>